<accession>A0A1K1LGZ8</accession>
<keyword evidence="7" id="KW-0560">Oxidoreductase</keyword>
<name>A0A1K1LGZ8_9BACT</name>
<dbReference type="InterPro" id="IPR023234">
    <property type="entry name" value="NarG-like_domain"/>
</dbReference>
<evidence type="ECO:0000259" key="10">
    <source>
        <dbReference type="Pfam" id="PF02665"/>
    </source>
</evidence>
<evidence type="ECO:0000256" key="4">
    <source>
        <dbReference type="ARBA" id="ARBA00022692"/>
    </source>
</evidence>
<feature type="transmembrane region" description="Helical" evidence="9">
    <location>
        <begin position="123"/>
        <end position="143"/>
    </location>
</feature>
<feature type="transmembrane region" description="Helical" evidence="9">
    <location>
        <begin position="248"/>
        <end position="267"/>
    </location>
</feature>
<dbReference type="Pfam" id="PF02665">
    <property type="entry name" value="Nitrate_red_gam"/>
    <property type="match status" value="1"/>
</dbReference>
<dbReference type="AlphaFoldDB" id="A0A1K1LGZ8"/>
<dbReference type="GO" id="GO:0019645">
    <property type="term" value="P:anaerobic electron transport chain"/>
    <property type="evidence" value="ECO:0007669"/>
    <property type="project" value="TreeGrafter"/>
</dbReference>
<dbReference type="InterPro" id="IPR036197">
    <property type="entry name" value="NarG-like_sf"/>
</dbReference>
<organism evidence="11 12">
    <name type="scientific">Desulfovibrio piger</name>
    <dbReference type="NCBI Taxonomy" id="901"/>
    <lineage>
        <taxon>Bacteria</taxon>
        <taxon>Pseudomonadati</taxon>
        <taxon>Thermodesulfobacteriota</taxon>
        <taxon>Desulfovibrionia</taxon>
        <taxon>Desulfovibrionales</taxon>
        <taxon>Desulfovibrionaceae</taxon>
        <taxon>Desulfovibrio</taxon>
    </lineage>
</organism>
<feature type="transmembrane region" description="Helical" evidence="9">
    <location>
        <begin position="171"/>
        <end position="191"/>
    </location>
</feature>
<dbReference type="SUPFAM" id="SSF103501">
    <property type="entry name" value="Respiratory nitrate reductase 1 gamma chain"/>
    <property type="match status" value="1"/>
</dbReference>
<keyword evidence="3" id="KW-1003">Cell membrane</keyword>
<evidence type="ECO:0000256" key="8">
    <source>
        <dbReference type="ARBA" id="ARBA00023136"/>
    </source>
</evidence>
<evidence type="ECO:0000313" key="12">
    <source>
        <dbReference type="Proteomes" id="UP000186323"/>
    </source>
</evidence>
<evidence type="ECO:0000256" key="5">
    <source>
        <dbReference type="ARBA" id="ARBA00022982"/>
    </source>
</evidence>
<feature type="domain" description="NarG-like" evidence="10">
    <location>
        <begin position="119"/>
        <end position="275"/>
    </location>
</feature>
<dbReference type="GO" id="GO:0008940">
    <property type="term" value="F:nitrate reductase activity"/>
    <property type="evidence" value="ECO:0007669"/>
    <property type="project" value="TreeGrafter"/>
</dbReference>
<reference evidence="12" key="1">
    <citation type="submission" date="2016-10" db="EMBL/GenBank/DDBJ databases">
        <authorList>
            <person name="Wegmann U."/>
        </authorList>
    </citation>
    <scope>NUCLEOTIDE SEQUENCE [LARGE SCALE GENOMIC DNA]</scope>
</reference>
<dbReference type="Proteomes" id="UP000186323">
    <property type="component" value="Chromosome I"/>
</dbReference>
<dbReference type="GO" id="GO:0005886">
    <property type="term" value="C:plasma membrane"/>
    <property type="evidence" value="ECO:0007669"/>
    <property type="project" value="UniProtKB-SubCell"/>
</dbReference>
<keyword evidence="6 9" id="KW-1133">Transmembrane helix</keyword>
<dbReference type="PANTHER" id="PTHR30598">
    <property type="entry name" value="NITRATE REDUCTASE PRIVATE CHAPERONE, REDOX ENZYME MATURATION PROTEIN REMP FAMILY"/>
    <property type="match status" value="1"/>
</dbReference>
<dbReference type="GO" id="GO:0009055">
    <property type="term" value="F:electron transfer activity"/>
    <property type="evidence" value="ECO:0007669"/>
    <property type="project" value="TreeGrafter"/>
</dbReference>
<evidence type="ECO:0000256" key="6">
    <source>
        <dbReference type="ARBA" id="ARBA00022989"/>
    </source>
</evidence>
<evidence type="ECO:0000313" key="11">
    <source>
        <dbReference type="EMBL" id="SFV73989.1"/>
    </source>
</evidence>
<sequence>MLVVALIGAIAWAGSAVGLSYLFGVVLPYVAVVTFFLGVIWRMVYWAKSPVPFSIPTTGGQEKSLDFIKQEKWDCPNTKFGVVVRMFLEVCFFRSLFRNTAADVREFDPVNKGPRTIYYSSKWLWFFALLFHYCFLLVFIRHFRFFMDPVPGWLTFMESIDGIMQIGSPRFYWTGGLLLVAVLFLLARRLFNQRLRYISLMNDYFPLLLILGIVLSGICMRYFDKTDIAQVKVFIMGLVHFSPVAPDGISPLFFMHLTFVSVLLLYFPFSKLMHMPGVFFSPTRNLPTNTREVRHVNPWNPPKQYFTYAEYEDVYRDAMAEAGLPLEKQPSSKAAE</sequence>
<proteinExistence type="predicted"/>
<keyword evidence="12" id="KW-1185">Reference proteome</keyword>
<keyword evidence="4 9" id="KW-0812">Transmembrane</keyword>
<feature type="transmembrane region" description="Helical" evidence="9">
    <location>
        <begin position="203"/>
        <end position="223"/>
    </location>
</feature>
<evidence type="ECO:0000256" key="3">
    <source>
        <dbReference type="ARBA" id="ARBA00022475"/>
    </source>
</evidence>
<keyword evidence="8 9" id="KW-0472">Membrane</keyword>
<evidence type="ECO:0000256" key="2">
    <source>
        <dbReference type="ARBA" id="ARBA00022448"/>
    </source>
</evidence>
<evidence type="ECO:0000256" key="9">
    <source>
        <dbReference type="SAM" id="Phobius"/>
    </source>
</evidence>
<keyword evidence="5" id="KW-0249">Electron transport</keyword>
<dbReference type="KEGG" id="dpg:DESPIGER_2167"/>
<dbReference type="InterPro" id="IPR051936">
    <property type="entry name" value="Heme-iron_electron_transfer"/>
</dbReference>
<dbReference type="InterPro" id="IPR047660">
    <property type="entry name" value="DsrM"/>
</dbReference>
<dbReference type="GO" id="GO:0020037">
    <property type="term" value="F:heme binding"/>
    <property type="evidence" value="ECO:0007669"/>
    <property type="project" value="TreeGrafter"/>
</dbReference>
<dbReference type="EMBL" id="LT630450">
    <property type="protein sequence ID" value="SFV73989.1"/>
    <property type="molecule type" value="Genomic_DNA"/>
</dbReference>
<comment type="subcellular location">
    <subcellularLocation>
        <location evidence="1">Cell membrane</location>
        <topology evidence="1">Multi-pass membrane protein</topology>
    </subcellularLocation>
</comment>
<evidence type="ECO:0000256" key="1">
    <source>
        <dbReference type="ARBA" id="ARBA00004651"/>
    </source>
</evidence>
<dbReference type="NCBIfam" id="NF038037">
    <property type="entry name" value="cytob_DsrM"/>
    <property type="match status" value="1"/>
</dbReference>
<keyword evidence="2" id="KW-0813">Transport</keyword>
<feature type="transmembrane region" description="Helical" evidence="9">
    <location>
        <begin position="26"/>
        <end position="45"/>
    </location>
</feature>
<gene>
    <name evidence="11" type="ORF">DESPIGER_2167</name>
</gene>
<evidence type="ECO:0000256" key="7">
    <source>
        <dbReference type="ARBA" id="ARBA00023002"/>
    </source>
</evidence>
<protein>
    <submittedName>
        <fullName evidence="11">Sulfite reduction-associated complex DsrMKJOP protein DsrM (= HmeC)</fullName>
    </submittedName>
</protein>
<dbReference type="PANTHER" id="PTHR30598:SF3">
    <property type="entry name" value="RESPIRATORY NITRATE REDUCTASE 1 GAMMA CHAIN"/>
    <property type="match status" value="1"/>
</dbReference>
<dbReference type="Gene3D" id="1.20.950.20">
    <property type="entry name" value="Transmembrane di-heme cytochromes, Chain C"/>
    <property type="match status" value="1"/>
</dbReference>